<dbReference type="Proteomes" id="UP000000268">
    <property type="component" value="Plasmid pREB1"/>
</dbReference>
<evidence type="ECO:0000313" key="2">
    <source>
        <dbReference type="Proteomes" id="UP000000268"/>
    </source>
</evidence>
<organism evidence="1 2">
    <name type="scientific">Acaryochloris marina (strain MBIC 11017)</name>
    <dbReference type="NCBI Taxonomy" id="329726"/>
    <lineage>
        <taxon>Bacteria</taxon>
        <taxon>Bacillati</taxon>
        <taxon>Cyanobacteriota</taxon>
        <taxon>Cyanophyceae</taxon>
        <taxon>Acaryochloridales</taxon>
        <taxon>Acaryochloridaceae</taxon>
        <taxon>Acaryochloris</taxon>
    </lineage>
</organism>
<gene>
    <name evidence="1" type="ordered locus">AM1_A0307</name>
</gene>
<sequence>MSQALPSLIVNRSFMAEFIEAEKPCCALGMVEVEDQPCGFVTLRPEPMIPPGATDLGFNFGHTIFGTSTYEVIHFAFEFYGFQTFNVLINPNNPIAQVVLKQMIKSGDYFFFAIDEESGSATAFRSEIGDDTLLSLQENWERIQHSNTTEDQYHHVMLKFAANPHPPGILLKWVCGDNIEYLDLTKDRMNLTPA</sequence>
<accession>A8ZKV7</accession>
<protein>
    <submittedName>
        <fullName evidence="1">Uncharacterized protein</fullName>
    </submittedName>
</protein>
<dbReference type="RefSeq" id="WP_012166800.1">
    <property type="nucleotide sequence ID" value="NC_009926.1"/>
</dbReference>
<dbReference type="OrthoDB" id="571514at2"/>
<keyword evidence="2" id="KW-1185">Reference proteome</keyword>
<name>A8ZKV7_ACAM1</name>
<dbReference type="KEGG" id="amr:AM1_A0307"/>
<reference evidence="1 2" key="1">
    <citation type="journal article" date="2008" name="Proc. Natl. Acad. Sci. U.S.A.">
        <title>Niche adaptation and genome expansion in the chlorophyll d-producing cyanobacterium Acaryochloris marina.</title>
        <authorList>
            <person name="Swingley W.D."/>
            <person name="Chen M."/>
            <person name="Cheung P.C."/>
            <person name="Conrad A.L."/>
            <person name="Dejesa L.C."/>
            <person name="Hao J."/>
            <person name="Honchak B.M."/>
            <person name="Karbach L.E."/>
            <person name="Kurdoglu A."/>
            <person name="Lahiri S."/>
            <person name="Mastrian S.D."/>
            <person name="Miyashita H."/>
            <person name="Page L."/>
            <person name="Ramakrishna P."/>
            <person name="Satoh S."/>
            <person name="Sattley W.M."/>
            <person name="Shimada Y."/>
            <person name="Taylor H.L."/>
            <person name="Tomo T."/>
            <person name="Tsuchiya T."/>
            <person name="Wang Z.T."/>
            <person name="Raymond J."/>
            <person name="Mimuro M."/>
            <person name="Blankenship R.E."/>
            <person name="Touchman J.W."/>
        </authorList>
    </citation>
    <scope>NUCLEOTIDE SEQUENCE [LARGE SCALE GENOMIC DNA]</scope>
    <source>
        <strain evidence="2">MBIC 11017</strain>
        <plasmid evidence="2">Plasmid pREB1</plasmid>
    </source>
</reference>
<dbReference type="HOGENOM" id="CLU_129712_0_0_3"/>
<dbReference type="AlphaFoldDB" id="A8ZKV7"/>
<evidence type="ECO:0000313" key="1">
    <source>
        <dbReference type="EMBL" id="ABW31425.1"/>
    </source>
</evidence>
<proteinExistence type="predicted"/>
<keyword evidence="1" id="KW-0614">Plasmid</keyword>
<geneLocation type="plasmid" evidence="1 2">
    <name>pREB1</name>
</geneLocation>
<dbReference type="EMBL" id="CP000838">
    <property type="protein sequence ID" value="ABW31425.1"/>
    <property type="molecule type" value="Genomic_DNA"/>
</dbReference>